<protein>
    <submittedName>
        <fullName evidence="2">Uncharacterized protein</fullName>
    </submittedName>
</protein>
<dbReference type="AlphaFoldDB" id="A0A0G4NIK3"/>
<gene>
    <name evidence="2" type="ORF">BN1723_019962</name>
</gene>
<evidence type="ECO:0000313" key="3">
    <source>
        <dbReference type="Proteomes" id="UP000045706"/>
    </source>
</evidence>
<evidence type="ECO:0000256" key="1">
    <source>
        <dbReference type="SAM" id="MobiDB-lite"/>
    </source>
</evidence>
<organism evidence="2 3">
    <name type="scientific">Verticillium longisporum</name>
    <name type="common">Verticillium dahliae var. longisporum</name>
    <dbReference type="NCBI Taxonomy" id="100787"/>
    <lineage>
        <taxon>Eukaryota</taxon>
        <taxon>Fungi</taxon>
        <taxon>Dikarya</taxon>
        <taxon>Ascomycota</taxon>
        <taxon>Pezizomycotina</taxon>
        <taxon>Sordariomycetes</taxon>
        <taxon>Hypocreomycetidae</taxon>
        <taxon>Glomerellales</taxon>
        <taxon>Plectosphaerellaceae</taxon>
        <taxon>Verticillium</taxon>
    </lineage>
</organism>
<feature type="non-terminal residue" evidence="2">
    <location>
        <position position="1"/>
    </location>
</feature>
<evidence type="ECO:0000313" key="2">
    <source>
        <dbReference type="EMBL" id="CRK46312.1"/>
    </source>
</evidence>
<accession>A0A0G4NIK3</accession>
<dbReference type="EMBL" id="CVQI01035506">
    <property type="protein sequence ID" value="CRK46312.1"/>
    <property type="molecule type" value="Genomic_DNA"/>
</dbReference>
<dbReference type="Proteomes" id="UP000045706">
    <property type="component" value="Unassembled WGS sequence"/>
</dbReference>
<reference evidence="3" key="1">
    <citation type="submission" date="2015-05" db="EMBL/GenBank/DDBJ databases">
        <authorList>
            <person name="Fogelqvist Johan"/>
        </authorList>
    </citation>
    <scope>NUCLEOTIDE SEQUENCE [LARGE SCALE GENOMIC DNA]</scope>
</reference>
<sequence length="21" mass="2134">RPLREDTGGARLEAVGGLPAV</sequence>
<proteinExistence type="predicted"/>
<feature type="region of interest" description="Disordered" evidence="1">
    <location>
        <begin position="1"/>
        <end position="21"/>
    </location>
</feature>
<name>A0A0G4NIK3_VERLO</name>